<dbReference type="InterPro" id="IPR001041">
    <property type="entry name" value="2Fe-2S_ferredoxin-type"/>
</dbReference>
<evidence type="ECO:0000259" key="7">
    <source>
        <dbReference type="PROSITE" id="PS51085"/>
    </source>
</evidence>
<comment type="cofactor">
    <cofactor evidence="6">
        <name>[2Fe-2S] cluster</name>
        <dbReference type="ChEBI" id="CHEBI:190135"/>
    </cofactor>
</comment>
<comment type="similarity">
    <text evidence="1">Belongs to the adrenodoxin/putidaredoxin family.</text>
</comment>
<evidence type="ECO:0000256" key="5">
    <source>
        <dbReference type="ARBA" id="ARBA00023014"/>
    </source>
</evidence>
<dbReference type="PANTHER" id="PTHR23426:SF65">
    <property type="entry name" value="FERREDOXIN-2, MITOCHONDRIAL"/>
    <property type="match status" value="1"/>
</dbReference>
<dbReference type="Gene3D" id="3.10.20.30">
    <property type="match status" value="1"/>
</dbReference>
<reference evidence="8 9" key="1">
    <citation type="submission" date="2024-09" db="EMBL/GenBank/DDBJ databases">
        <authorList>
            <person name="Sun Q."/>
            <person name="Mori K."/>
        </authorList>
    </citation>
    <scope>NUCLEOTIDE SEQUENCE [LARGE SCALE GENOMIC DNA]</scope>
    <source>
        <strain evidence="8 9">CCM 7706</strain>
    </source>
</reference>
<gene>
    <name evidence="8" type="ORF">ACFFJC_07860</name>
</gene>
<evidence type="ECO:0000256" key="2">
    <source>
        <dbReference type="ARBA" id="ARBA00022714"/>
    </source>
</evidence>
<evidence type="ECO:0000256" key="4">
    <source>
        <dbReference type="ARBA" id="ARBA00023004"/>
    </source>
</evidence>
<evidence type="ECO:0000256" key="6">
    <source>
        <dbReference type="ARBA" id="ARBA00034078"/>
    </source>
</evidence>
<dbReference type="CDD" id="cd00207">
    <property type="entry name" value="fer2"/>
    <property type="match status" value="1"/>
</dbReference>
<name>A0ABV6CTZ7_9SPHN</name>
<keyword evidence="3" id="KW-0479">Metal-binding</keyword>
<sequence>MPQITYVDHDGHETRADVPVGENVMRGALYNGVEGIVGECGGGLSCATCHCYVDQDWMEKVGGPSSDAEAELLESAAAEVRPTSRLSCQIEMTDALDGLVVHLPEHQF</sequence>
<accession>A0ABV6CTZ7</accession>
<dbReference type="SUPFAM" id="SSF54292">
    <property type="entry name" value="2Fe-2S ferredoxin-like"/>
    <property type="match status" value="1"/>
</dbReference>
<evidence type="ECO:0000256" key="1">
    <source>
        <dbReference type="ARBA" id="ARBA00010914"/>
    </source>
</evidence>
<evidence type="ECO:0000313" key="9">
    <source>
        <dbReference type="Proteomes" id="UP001589798"/>
    </source>
</evidence>
<dbReference type="InterPro" id="IPR012675">
    <property type="entry name" value="Beta-grasp_dom_sf"/>
</dbReference>
<dbReference type="Pfam" id="PF00111">
    <property type="entry name" value="Fer2"/>
    <property type="match status" value="1"/>
</dbReference>
<evidence type="ECO:0000256" key="3">
    <source>
        <dbReference type="ARBA" id="ARBA00022723"/>
    </source>
</evidence>
<keyword evidence="2" id="KW-0001">2Fe-2S</keyword>
<feature type="domain" description="2Fe-2S ferredoxin-type" evidence="7">
    <location>
        <begin position="2"/>
        <end position="107"/>
    </location>
</feature>
<organism evidence="8 9">
    <name type="scientific">Novosphingobium soli</name>
    <dbReference type="NCBI Taxonomy" id="574956"/>
    <lineage>
        <taxon>Bacteria</taxon>
        <taxon>Pseudomonadati</taxon>
        <taxon>Pseudomonadota</taxon>
        <taxon>Alphaproteobacteria</taxon>
        <taxon>Sphingomonadales</taxon>
        <taxon>Sphingomonadaceae</taxon>
        <taxon>Novosphingobium</taxon>
    </lineage>
</organism>
<keyword evidence="4" id="KW-0408">Iron</keyword>
<dbReference type="EMBL" id="JBHLWK010000010">
    <property type="protein sequence ID" value="MFC0204190.1"/>
    <property type="molecule type" value="Genomic_DNA"/>
</dbReference>
<proteinExistence type="inferred from homology"/>
<dbReference type="Proteomes" id="UP001589798">
    <property type="component" value="Unassembled WGS sequence"/>
</dbReference>
<protein>
    <submittedName>
        <fullName evidence="8">2Fe-2S iron-sulfur cluster-binding protein</fullName>
    </submittedName>
</protein>
<dbReference type="InterPro" id="IPR001055">
    <property type="entry name" value="Adrenodoxin-like"/>
</dbReference>
<dbReference type="PANTHER" id="PTHR23426">
    <property type="entry name" value="FERREDOXIN/ADRENODOXIN"/>
    <property type="match status" value="1"/>
</dbReference>
<dbReference type="InterPro" id="IPR036010">
    <property type="entry name" value="2Fe-2S_ferredoxin-like_sf"/>
</dbReference>
<dbReference type="RefSeq" id="WP_379486945.1">
    <property type="nucleotide sequence ID" value="NZ_JBHLWK010000010.1"/>
</dbReference>
<keyword evidence="9" id="KW-1185">Reference proteome</keyword>
<evidence type="ECO:0000313" key="8">
    <source>
        <dbReference type="EMBL" id="MFC0204190.1"/>
    </source>
</evidence>
<comment type="caution">
    <text evidence="8">The sequence shown here is derived from an EMBL/GenBank/DDBJ whole genome shotgun (WGS) entry which is preliminary data.</text>
</comment>
<keyword evidence="5" id="KW-0411">Iron-sulfur</keyword>
<dbReference type="PROSITE" id="PS51085">
    <property type="entry name" value="2FE2S_FER_2"/>
    <property type="match status" value="1"/>
</dbReference>